<name>A0A101N9K2_9ACTN</name>
<keyword evidence="2" id="KW-0812">Transmembrane</keyword>
<accession>A0A101N9K2</accession>
<feature type="transmembrane region" description="Helical" evidence="2">
    <location>
        <begin position="48"/>
        <end position="67"/>
    </location>
</feature>
<evidence type="ECO:0000256" key="2">
    <source>
        <dbReference type="SAM" id="Phobius"/>
    </source>
</evidence>
<gene>
    <name evidence="3" type="ORF">AQI94_10790</name>
</gene>
<feature type="compositionally biased region" description="Basic and acidic residues" evidence="1">
    <location>
        <begin position="82"/>
        <end position="94"/>
    </location>
</feature>
<dbReference type="EMBL" id="LMWM01000009">
    <property type="protein sequence ID" value="KUM89014.1"/>
    <property type="molecule type" value="Genomic_DNA"/>
</dbReference>
<evidence type="ECO:0000313" key="4">
    <source>
        <dbReference type="Proteomes" id="UP000053039"/>
    </source>
</evidence>
<keyword evidence="2" id="KW-1133">Transmembrane helix</keyword>
<dbReference type="RefSeq" id="WP_031049004.1">
    <property type="nucleotide sequence ID" value="NZ_JBEYZI010000108.1"/>
</dbReference>
<feature type="transmembrane region" description="Helical" evidence="2">
    <location>
        <begin position="21"/>
        <end position="42"/>
    </location>
</feature>
<dbReference type="Proteomes" id="UP000053039">
    <property type="component" value="Unassembled WGS sequence"/>
</dbReference>
<dbReference type="AlphaFoldDB" id="A0A101N9K2"/>
<comment type="caution">
    <text evidence="3">The sequence shown here is derived from an EMBL/GenBank/DDBJ whole genome shotgun (WGS) entry which is preliminary data.</text>
</comment>
<keyword evidence="2" id="KW-0472">Membrane</keyword>
<feature type="region of interest" description="Disordered" evidence="1">
    <location>
        <begin position="72"/>
        <end position="94"/>
    </location>
</feature>
<evidence type="ECO:0000313" key="3">
    <source>
        <dbReference type="EMBL" id="KUM89014.1"/>
    </source>
</evidence>
<sequence length="94" mass="10049">MTDPDRPVGGITLAVRWAGRLLCWSLAAAWAAAAVDLTASPRLGWWDALWQLPSCLTCASAVAWAVLRAREKSVGGGSDPRTGNDVRTEWDQAA</sequence>
<organism evidence="3 4">
    <name type="scientific">Streptomyces pseudovenezuelae</name>
    <dbReference type="NCBI Taxonomy" id="67350"/>
    <lineage>
        <taxon>Bacteria</taxon>
        <taxon>Bacillati</taxon>
        <taxon>Actinomycetota</taxon>
        <taxon>Actinomycetes</taxon>
        <taxon>Kitasatosporales</taxon>
        <taxon>Streptomycetaceae</taxon>
        <taxon>Streptomyces</taxon>
        <taxon>Streptomyces aurantiacus group</taxon>
    </lineage>
</organism>
<dbReference type="OrthoDB" id="4326274at2"/>
<proteinExistence type="predicted"/>
<reference evidence="3 4" key="1">
    <citation type="submission" date="2015-10" db="EMBL/GenBank/DDBJ databases">
        <title>Draft genome sequence of Streptomyces pseudovenezuelae DSM 40212, type strain for the species Streptomyces pseudovenezuelae.</title>
        <authorList>
            <person name="Ruckert C."/>
            <person name="Winkler A."/>
            <person name="Kalinowski J."/>
            <person name="Kampfer P."/>
            <person name="Glaeser S."/>
        </authorList>
    </citation>
    <scope>NUCLEOTIDE SEQUENCE [LARGE SCALE GENOMIC DNA]</scope>
    <source>
        <strain evidence="3 4">DSM 40212</strain>
    </source>
</reference>
<evidence type="ECO:0000256" key="1">
    <source>
        <dbReference type="SAM" id="MobiDB-lite"/>
    </source>
</evidence>
<protein>
    <submittedName>
        <fullName evidence="3">Uncharacterized protein</fullName>
    </submittedName>
</protein>